<gene>
    <name evidence="1" type="ORF">GCM10022407_12100</name>
</gene>
<proteinExistence type="predicted"/>
<name>A0ABP7PL46_9BACT</name>
<keyword evidence="2" id="KW-1185">Reference proteome</keyword>
<comment type="caution">
    <text evidence="1">The sequence shown here is derived from an EMBL/GenBank/DDBJ whole genome shotgun (WGS) entry which is preliminary data.</text>
</comment>
<sequence>MASYEFVNYSLRPAKAIERKMICELMRRLTPFAPIDTYSYIGFGSIFFTDFVLFHRSLGITNMCSIEKDAGVVDDDDVQNRFEFNKPFSCIDLQYGTAADRLGELADYWAAKTVVWLDYDGRLSDGYISDLGIVMQKALPGSLVMISVNVKADEKPSSFNGSTKEFRFKRLQHWLSRTNIPPGTQNINLSTDELIKLCHHILDTEVKDTISKRNGAAPVGERVSSHQVMNFRYQDGVPMLTIGWIITDLSADHAGILSSINSANLPFIRSGAMPFNINTPSLTLKEISWLDSVLHTDVDVDGNILPPKPNEKRLTPLLRPEDVLEYKQVYRYFPTFAEAIL</sequence>
<evidence type="ECO:0000313" key="1">
    <source>
        <dbReference type="EMBL" id="GAA3967479.1"/>
    </source>
</evidence>
<organism evidence="1 2">
    <name type="scientific">Hymenobacter antarcticus</name>
    <dbReference type="NCBI Taxonomy" id="486270"/>
    <lineage>
        <taxon>Bacteria</taxon>
        <taxon>Pseudomonadati</taxon>
        <taxon>Bacteroidota</taxon>
        <taxon>Cytophagia</taxon>
        <taxon>Cytophagales</taxon>
        <taxon>Hymenobacteraceae</taxon>
        <taxon>Hymenobacter</taxon>
    </lineage>
</organism>
<dbReference type="Proteomes" id="UP001501556">
    <property type="component" value="Unassembled WGS sequence"/>
</dbReference>
<evidence type="ECO:0000313" key="2">
    <source>
        <dbReference type="Proteomes" id="UP001501556"/>
    </source>
</evidence>
<dbReference type="EMBL" id="BAABDI010000005">
    <property type="protein sequence ID" value="GAA3967479.1"/>
    <property type="molecule type" value="Genomic_DNA"/>
</dbReference>
<reference evidence="2" key="1">
    <citation type="journal article" date="2019" name="Int. J. Syst. Evol. Microbiol.">
        <title>The Global Catalogue of Microorganisms (GCM) 10K type strain sequencing project: providing services to taxonomists for standard genome sequencing and annotation.</title>
        <authorList>
            <consortium name="The Broad Institute Genomics Platform"/>
            <consortium name="The Broad Institute Genome Sequencing Center for Infectious Disease"/>
            <person name="Wu L."/>
            <person name="Ma J."/>
        </authorList>
    </citation>
    <scope>NUCLEOTIDE SEQUENCE [LARGE SCALE GENOMIC DNA]</scope>
    <source>
        <strain evidence="2">JCM 17217</strain>
    </source>
</reference>
<dbReference type="Pfam" id="PF20553">
    <property type="entry name" value="Methyltransf_35"/>
    <property type="match status" value="1"/>
</dbReference>
<dbReference type="InterPro" id="IPR046788">
    <property type="entry name" value="Methyltransf_35"/>
</dbReference>
<accession>A0ABP7PL46</accession>
<dbReference type="RefSeq" id="WP_345122103.1">
    <property type="nucleotide sequence ID" value="NZ_BAABDI010000005.1"/>
</dbReference>
<protein>
    <submittedName>
        <fullName evidence="1">Uncharacterized protein</fullName>
    </submittedName>
</protein>